<dbReference type="Pfam" id="PF25954">
    <property type="entry name" value="Beta-barrel_RND_2"/>
    <property type="match status" value="1"/>
</dbReference>
<dbReference type="Gene3D" id="1.10.287.470">
    <property type="entry name" value="Helix hairpin bin"/>
    <property type="match status" value="1"/>
</dbReference>
<reference evidence="7 8" key="1">
    <citation type="submission" date="2016-10" db="EMBL/GenBank/DDBJ databases">
        <authorList>
            <person name="de Groot N.N."/>
        </authorList>
    </citation>
    <scope>NUCLEOTIDE SEQUENCE [LARGE SCALE GENOMIC DNA]</scope>
    <source>
        <strain evidence="7 8">DSM 26130</strain>
    </source>
</reference>
<evidence type="ECO:0000259" key="6">
    <source>
        <dbReference type="Pfam" id="PF25967"/>
    </source>
</evidence>
<feature type="domain" description="CusB-like beta-barrel" evidence="5">
    <location>
        <begin position="208"/>
        <end position="277"/>
    </location>
</feature>
<evidence type="ECO:0000313" key="8">
    <source>
        <dbReference type="Proteomes" id="UP000198598"/>
    </source>
</evidence>
<proteinExistence type="inferred from homology"/>
<dbReference type="NCBIfam" id="TIGR01730">
    <property type="entry name" value="RND_mfp"/>
    <property type="match status" value="1"/>
</dbReference>
<evidence type="ECO:0000256" key="3">
    <source>
        <dbReference type="ARBA" id="ARBA00022448"/>
    </source>
</evidence>
<protein>
    <submittedName>
        <fullName evidence="7">RND family efflux transporter, MFP subunit</fullName>
    </submittedName>
</protein>
<keyword evidence="3" id="KW-0813">Transport</keyword>
<evidence type="ECO:0000259" key="4">
    <source>
        <dbReference type="Pfam" id="PF25917"/>
    </source>
</evidence>
<dbReference type="Gene3D" id="2.40.420.20">
    <property type="match status" value="1"/>
</dbReference>
<dbReference type="GO" id="GO:1990281">
    <property type="term" value="C:efflux pump complex"/>
    <property type="evidence" value="ECO:0007669"/>
    <property type="project" value="TreeGrafter"/>
</dbReference>
<gene>
    <name evidence="7" type="ORF">SAMN05216167_109163</name>
</gene>
<accession>A0A1I1X5R6</accession>
<keyword evidence="8" id="KW-1185">Reference proteome</keyword>
<comment type="subcellular location">
    <subcellularLocation>
        <location evidence="1">Cell envelope</location>
    </subcellularLocation>
</comment>
<dbReference type="InterPro" id="IPR058625">
    <property type="entry name" value="MdtA-like_BSH"/>
</dbReference>
<dbReference type="STRING" id="662367.SAMN05216167_109163"/>
<name>A0A1I1X5R6_9BACT</name>
<dbReference type="AlphaFoldDB" id="A0A1I1X5R6"/>
<dbReference type="SUPFAM" id="SSF111369">
    <property type="entry name" value="HlyD-like secretion proteins"/>
    <property type="match status" value="1"/>
</dbReference>
<dbReference type="PANTHER" id="PTHR30469">
    <property type="entry name" value="MULTIDRUG RESISTANCE PROTEIN MDTA"/>
    <property type="match status" value="1"/>
</dbReference>
<evidence type="ECO:0000313" key="7">
    <source>
        <dbReference type="EMBL" id="SFE01948.1"/>
    </source>
</evidence>
<dbReference type="Gene3D" id="2.40.30.170">
    <property type="match status" value="1"/>
</dbReference>
<dbReference type="OrthoDB" id="9806939at2"/>
<dbReference type="Proteomes" id="UP000198598">
    <property type="component" value="Unassembled WGS sequence"/>
</dbReference>
<dbReference type="RefSeq" id="WP_093830058.1">
    <property type="nucleotide sequence ID" value="NZ_FOLQ01000009.1"/>
</dbReference>
<sequence length="366" mass="40411">MKFFRITIPLLALIAVFVFFGVLPRIRNTQELQAAAEQEKNRDPIVNTVRLKHSSDTTGLTLPGQIQPYRQTPLYARTQGFLRRWYVDIGAQVKEGQVLATIDVPELDQDIARAKADQQLAKTNLERLQSVQLPGAIAKQDIDTRQSGVSVAQANLGRLEALKDLQQIRAPFSGVITSRTAENGNLVSPGAGQPLFTISELGMLRVFIDVPQTYYQYIKVGMPATVTIPELKNRTFAGKVVRTSGTLRSDSRTLLTEVAIPNPKRELPSGLYSQVKFDMIAANSPILIPANALQMTPQGAQVVVVDADQRVRFVPITLGRDYGITLEVASGLTGRELVITNPNDRLRDGQKVRFRKSVAEKTVALR</sequence>
<dbReference type="InterPro" id="IPR058627">
    <property type="entry name" value="MdtA-like_C"/>
</dbReference>
<dbReference type="Pfam" id="PF25967">
    <property type="entry name" value="RND-MFP_C"/>
    <property type="match status" value="1"/>
</dbReference>
<dbReference type="InterPro" id="IPR058792">
    <property type="entry name" value="Beta-barrel_RND_2"/>
</dbReference>
<organism evidence="7 8">
    <name type="scientific">Spirosoma endophyticum</name>
    <dbReference type="NCBI Taxonomy" id="662367"/>
    <lineage>
        <taxon>Bacteria</taxon>
        <taxon>Pseudomonadati</taxon>
        <taxon>Bacteroidota</taxon>
        <taxon>Cytophagia</taxon>
        <taxon>Cytophagales</taxon>
        <taxon>Cytophagaceae</taxon>
        <taxon>Spirosoma</taxon>
    </lineage>
</organism>
<dbReference type="EMBL" id="FOLQ01000009">
    <property type="protein sequence ID" value="SFE01948.1"/>
    <property type="molecule type" value="Genomic_DNA"/>
</dbReference>
<dbReference type="InterPro" id="IPR006143">
    <property type="entry name" value="RND_pump_MFP"/>
</dbReference>
<evidence type="ECO:0000259" key="5">
    <source>
        <dbReference type="Pfam" id="PF25954"/>
    </source>
</evidence>
<comment type="similarity">
    <text evidence="2">Belongs to the membrane fusion protein (MFP) (TC 8.A.1) family.</text>
</comment>
<feature type="domain" description="Multidrug resistance protein MdtA-like C-terminal permuted SH3" evidence="6">
    <location>
        <begin position="286"/>
        <end position="341"/>
    </location>
</feature>
<feature type="domain" description="Multidrug resistance protein MdtA-like barrel-sandwich hybrid" evidence="4">
    <location>
        <begin position="75"/>
        <end position="198"/>
    </location>
</feature>
<dbReference type="Pfam" id="PF25917">
    <property type="entry name" value="BSH_RND"/>
    <property type="match status" value="1"/>
</dbReference>
<dbReference type="Gene3D" id="2.40.50.100">
    <property type="match status" value="1"/>
</dbReference>
<dbReference type="GO" id="GO:0015562">
    <property type="term" value="F:efflux transmembrane transporter activity"/>
    <property type="evidence" value="ECO:0007669"/>
    <property type="project" value="TreeGrafter"/>
</dbReference>
<evidence type="ECO:0000256" key="1">
    <source>
        <dbReference type="ARBA" id="ARBA00004196"/>
    </source>
</evidence>
<dbReference type="PANTHER" id="PTHR30469:SF37">
    <property type="entry name" value="RAGD PROTEIN"/>
    <property type="match status" value="1"/>
</dbReference>
<evidence type="ECO:0000256" key="2">
    <source>
        <dbReference type="ARBA" id="ARBA00009477"/>
    </source>
</evidence>